<reference evidence="2" key="1">
    <citation type="submission" date="2015-09" db="EMBL/GenBank/DDBJ databases">
        <authorList>
            <consortium name="Pathogen Informatics"/>
        </authorList>
    </citation>
    <scope>NUCLEOTIDE SEQUENCE [LARGE SCALE GENOMIC DNA]</scope>
    <source>
        <strain evidence="2">Lake Konstanz</strain>
    </source>
</reference>
<dbReference type="Gene3D" id="3.10.20.30">
    <property type="match status" value="1"/>
</dbReference>
<gene>
    <name evidence="1" type="ORF">BSAL_55080</name>
</gene>
<dbReference type="Proteomes" id="UP000051952">
    <property type="component" value="Unassembled WGS sequence"/>
</dbReference>
<keyword evidence="2" id="KW-1185">Reference proteome</keyword>
<organism evidence="1 2">
    <name type="scientific">Bodo saltans</name>
    <name type="common">Flagellated protozoan</name>
    <dbReference type="NCBI Taxonomy" id="75058"/>
    <lineage>
        <taxon>Eukaryota</taxon>
        <taxon>Discoba</taxon>
        <taxon>Euglenozoa</taxon>
        <taxon>Kinetoplastea</taxon>
        <taxon>Metakinetoplastina</taxon>
        <taxon>Eubodonida</taxon>
        <taxon>Bodonidae</taxon>
        <taxon>Bodo</taxon>
    </lineage>
</organism>
<proteinExistence type="predicted"/>
<sequence length="132" mass="13833">MSAASTSTTNDIVIPCLLFGEVRALLGNLDTLPIRVALQVAPTVGSDESPLKVTTTLSTAELWRTVNAALMEHASSVGLSLDERSRTSLQEVLRVSMLAVDDEFVEVSSTVSVAVDGRRLPSVAVIPPVSGG</sequence>
<evidence type="ECO:0000313" key="1">
    <source>
        <dbReference type="EMBL" id="CUE73363.1"/>
    </source>
</evidence>
<dbReference type="InterPro" id="IPR012675">
    <property type="entry name" value="Beta-grasp_dom_sf"/>
</dbReference>
<protein>
    <submittedName>
        <fullName evidence="1">Uncharacterized protein</fullName>
    </submittedName>
</protein>
<name>A0A0S4IMD8_BODSA</name>
<dbReference type="VEuPathDB" id="TriTrypDB:BSAL_55080"/>
<accession>A0A0S4IMD8</accession>
<dbReference type="EMBL" id="CYKH01000148">
    <property type="protein sequence ID" value="CUE73363.1"/>
    <property type="molecule type" value="Genomic_DNA"/>
</dbReference>
<evidence type="ECO:0000313" key="2">
    <source>
        <dbReference type="Proteomes" id="UP000051952"/>
    </source>
</evidence>
<dbReference type="AlphaFoldDB" id="A0A0S4IMD8"/>